<protein>
    <submittedName>
        <fullName evidence="2">Uncharacterized protein</fullName>
    </submittedName>
</protein>
<feature type="compositionally biased region" description="Polar residues" evidence="1">
    <location>
        <begin position="66"/>
        <end position="80"/>
    </location>
</feature>
<reference evidence="2" key="1">
    <citation type="journal article" date="2021" name="Mol. Ecol. Resour.">
        <title>Apolygus lucorum genome provides insights into omnivorousness and mesophyll feeding.</title>
        <authorList>
            <person name="Liu Y."/>
            <person name="Liu H."/>
            <person name="Wang H."/>
            <person name="Huang T."/>
            <person name="Liu B."/>
            <person name="Yang B."/>
            <person name="Yin L."/>
            <person name="Li B."/>
            <person name="Zhang Y."/>
            <person name="Zhang S."/>
            <person name="Jiang F."/>
            <person name="Zhang X."/>
            <person name="Ren Y."/>
            <person name="Wang B."/>
            <person name="Wang S."/>
            <person name="Lu Y."/>
            <person name="Wu K."/>
            <person name="Fan W."/>
            <person name="Wang G."/>
        </authorList>
    </citation>
    <scope>NUCLEOTIDE SEQUENCE</scope>
    <source>
        <strain evidence="2">12Hb</strain>
    </source>
</reference>
<evidence type="ECO:0000313" key="2">
    <source>
        <dbReference type="EMBL" id="KAF6201884.1"/>
    </source>
</evidence>
<dbReference type="AlphaFoldDB" id="A0A8S9X078"/>
<dbReference type="Proteomes" id="UP000466442">
    <property type="component" value="Linkage Group LG12"/>
</dbReference>
<keyword evidence="3" id="KW-1185">Reference proteome</keyword>
<name>A0A8S9X078_APOLU</name>
<evidence type="ECO:0000256" key="1">
    <source>
        <dbReference type="SAM" id="MobiDB-lite"/>
    </source>
</evidence>
<accession>A0A8S9X078</accession>
<dbReference type="EMBL" id="WIXP02000012">
    <property type="protein sequence ID" value="KAF6201884.1"/>
    <property type="molecule type" value="Genomic_DNA"/>
</dbReference>
<comment type="caution">
    <text evidence="2">The sequence shown here is derived from an EMBL/GenBank/DDBJ whole genome shotgun (WGS) entry which is preliminary data.</text>
</comment>
<proteinExistence type="predicted"/>
<feature type="region of interest" description="Disordered" evidence="1">
    <location>
        <begin position="63"/>
        <end position="85"/>
    </location>
</feature>
<evidence type="ECO:0000313" key="3">
    <source>
        <dbReference type="Proteomes" id="UP000466442"/>
    </source>
</evidence>
<gene>
    <name evidence="2" type="ORF">GE061_004280</name>
</gene>
<sequence length="129" mass="13827">MPDNAVKPILETISPRFVNGAPGSNESIFPRGKVETVNNIGSRTDGGSGDAGLASLAAKKLDLAPTAQQPSSDQGSSVHPQGTLDMGWMKRRPCPFFSSAHEKKLVEETKGRFGKQLFLKTQYVLKVGN</sequence>
<organism evidence="2 3">
    <name type="scientific">Apolygus lucorum</name>
    <name type="common">Small green plant bug</name>
    <name type="synonym">Lygocoris lucorum</name>
    <dbReference type="NCBI Taxonomy" id="248454"/>
    <lineage>
        <taxon>Eukaryota</taxon>
        <taxon>Metazoa</taxon>
        <taxon>Ecdysozoa</taxon>
        <taxon>Arthropoda</taxon>
        <taxon>Hexapoda</taxon>
        <taxon>Insecta</taxon>
        <taxon>Pterygota</taxon>
        <taxon>Neoptera</taxon>
        <taxon>Paraneoptera</taxon>
        <taxon>Hemiptera</taxon>
        <taxon>Heteroptera</taxon>
        <taxon>Panheteroptera</taxon>
        <taxon>Cimicomorpha</taxon>
        <taxon>Miridae</taxon>
        <taxon>Mirini</taxon>
        <taxon>Apolygus</taxon>
    </lineage>
</organism>